<sequence length="460" mass="51431">MKCFICRELGLFRQTCPNRPVNEDLTVDVEDNRARDSDTTEDAVPLQHSQAGVQSTPSSSHEKRPVSANPSNDPAVIAGAAEAIQPGVSAEQVHSEPVFEVDIPDQGKQTSSAVTEVNTGNDEPTDQTHVDAASQEVMDSKLQNKDFDKDYEDLCAEDDEIDAVHASEVHSRSEEITYADPTFYKRKVQKTMVLLQDSSAQVCVVLQQVSIVLQQATPQARAHRDTEYSPEGTRSDLVEAEKAKVTDCQSFKKSFMAAFLSDDNLSEVEEKLRMLVQQLRQRLRDFAYDYRALCLKWKPEISEEELANRILNNNNPRVAGCLRGTVNTVEQLVKVGSLVEKDCMGAKDYWQKVDTQGSRDKTKKSADRTNNKNLAGVTLAQPHPLTSLLVVPVKVNGQEVKAVLDTGSSYTLMQENLWKQLKKESPSVITSTPQRFIMADGTIHQSRDLQKLQYLWILIY</sequence>
<accession>A0A498M077</accession>
<evidence type="ECO:0000313" key="2">
    <source>
        <dbReference type="EMBL" id="RXN12454.1"/>
    </source>
</evidence>
<feature type="compositionally biased region" description="Basic and acidic residues" evidence="1">
    <location>
        <begin position="354"/>
        <end position="370"/>
    </location>
</feature>
<organism evidence="2 3">
    <name type="scientific">Labeo rohita</name>
    <name type="common">Indian major carp</name>
    <name type="synonym">Cyprinus rohita</name>
    <dbReference type="NCBI Taxonomy" id="84645"/>
    <lineage>
        <taxon>Eukaryota</taxon>
        <taxon>Metazoa</taxon>
        <taxon>Chordata</taxon>
        <taxon>Craniata</taxon>
        <taxon>Vertebrata</taxon>
        <taxon>Euteleostomi</taxon>
        <taxon>Actinopterygii</taxon>
        <taxon>Neopterygii</taxon>
        <taxon>Teleostei</taxon>
        <taxon>Ostariophysi</taxon>
        <taxon>Cypriniformes</taxon>
        <taxon>Cyprinidae</taxon>
        <taxon>Labeoninae</taxon>
        <taxon>Labeonini</taxon>
        <taxon>Labeo</taxon>
    </lineage>
</organism>
<reference evidence="2 3" key="1">
    <citation type="submission" date="2018-03" db="EMBL/GenBank/DDBJ databases">
        <title>Draft genome sequence of Rohu Carp (Labeo rohita).</title>
        <authorList>
            <person name="Das P."/>
            <person name="Kushwaha B."/>
            <person name="Joshi C.G."/>
            <person name="Kumar D."/>
            <person name="Nagpure N.S."/>
            <person name="Sahoo L."/>
            <person name="Das S.P."/>
            <person name="Bit A."/>
            <person name="Patnaik S."/>
            <person name="Meher P.K."/>
            <person name="Jayasankar P."/>
            <person name="Koringa P.G."/>
            <person name="Patel N.V."/>
            <person name="Hinsu A.T."/>
            <person name="Kumar R."/>
            <person name="Pandey M."/>
            <person name="Agarwal S."/>
            <person name="Srivastava S."/>
            <person name="Singh M."/>
            <person name="Iquebal M.A."/>
            <person name="Jaiswal S."/>
            <person name="Angadi U.B."/>
            <person name="Kumar N."/>
            <person name="Raza M."/>
            <person name="Shah T.M."/>
            <person name="Rai A."/>
            <person name="Jena J.K."/>
        </authorList>
    </citation>
    <scope>NUCLEOTIDE SEQUENCE [LARGE SCALE GENOMIC DNA]</scope>
    <source>
        <strain evidence="2">DASCIFA01</strain>
        <tissue evidence="2">Testis</tissue>
    </source>
</reference>
<dbReference type="Proteomes" id="UP000290572">
    <property type="component" value="Unassembled WGS sequence"/>
</dbReference>
<proteinExistence type="predicted"/>
<comment type="caution">
    <text evidence="2">The sequence shown here is derived from an EMBL/GenBank/DDBJ whole genome shotgun (WGS) entry which is preliminary data.</text>
</comment>
<feature type="compositionally biased region" description="Polar residues" evidence="1">
    <location>
        <begin position="107"/>
        <end position="122"/>
    </location>
</feature>
<dbReference type="GO" id="GO:0006508">
    <property type="term" value="P:proteolysis"/>
    <property type="evidence" value="ECO:0007669"/>
    <property type="project" value="InterPro"/>
</dbReference>
<feature type="region of interest" description="Disordered" evidence="1">
    <location>
        <begin position="354"/>
        <end position="373"/>
    </location>
</feature>
<dbReference type="CDD" id="cd00303">
    <property type="entry name" value="retropepsin_like"/>
    <property type="match status" value="1"/>
</dbReference>
<feature type="region of interest" description="Disordered" evidence="1">
    <location>
        <begin position="106"/>
        <end position="127"/>
    </location>
</feature>
<dbReference type="PROSITE" id="PS00141">
    <property type="entry name" value="ASP_PROTEASE"/>
    <property type="match status" value="1"/>
</dbReference>
<dbReference type="Pfam" id="PF13650">
    <property type="entry name" value="Asp_protease_2"/>
    <property type="match status" value="1"/>
</dbReference>
<dbReference type="EMBL" id="QBIY01013054">
    <property type="protein sequence ID" value="RXN12454.1"/>
    <property type="molecule type" value="Genomic_DNA"/>
</dbReference>
<gene>
    <name evidence="2" type="ORF">ROHU_010109</name>
</gene>
<keyword evidence="3" id="KW-1185">Reference proteome</keyword>
<dbReference type="STRING" id="84645.A0A498M077"/>
<protein>
    <submittedName>
        <fullName evidence="2">Activity-regulated cytoskeleton-associated-like protein</fullName>
    </submittedName>
</protein>
<evidence type="ECO:0000256" key="1">
    <source>
        <dbReference type="SAM" id="MobiDB-lite"/>
    </source>
</evidence>
<dbReference type="InterPro" id="IPR001969">
    <property type="entry name" value="Aspartic_peptidase_AS"/>
</dbReference>
<dbReference type="Gene3D" id="2.40.70.10">
    <property type="entry name" value="Acid Proteases"/>
    <property type="match status" value="1"/>
</dbReference>
<dbReference type="AlphaFoldDB" id="A0A498M077"/>
<dbReference type="GO" id="GO:0004190">
    <property type="term" value="F:aspartic-type endopeptidase activity"/>
    <property type="evidence" value="ECO:0007669"/>
    <property type="project" value="InterPro"/>
</dbReference>
<feature type="compositionally biased region" description="Polar residues" evidence="1">
    <location>
        <begin position="47"/>
        <end position="59"/>
    </location>
</feature>
<feature type="region of interest" description="Disordered" evidence="1">
    <location>
        <begin position="27"/>
        <end position="74"/>
    </location>
</feature>
<dbReference type="InterPro" id="IPR021109">
    <property type="entry name" value="Peptidase_aspartic_dom_sf"/>
</dbReference>
<name>A0A498M077_LABRO</name>
<dbReference type="SUPFAM" id="SSF50630">
    <property type="entry name" value="Acid proteases"/>
    <property type="match status" value="1"/>
</dbReference>
<evidence type="ECO:0000313" key="3">
    <source>
        <dbReference type="Proteomes" id="UP000290572"/>
    </source>
</evidence>